<comment type="caution">
    <text evidence="1">The sequence shown here is derived from an EMBL/GenBank/DDBJ whole genome shotgun (WGS) entry which is preliminary data.</text>
</comment>
<evidence type="ECO:0000313" key="2">
    <source>
        <dbReference type="Proteomes" id="UP000256941"/>
    </source>
</evidence>
<reference evidence="1 2" key="1">
    <citation type="submission" date="2018-08" db="EMBL/GenBank/DDBJ databases">
        <title>Genomic Encyclopedia of Archaeal and Bacterial Type Strains, Phase II (KMG-II): from individual species to whole genera.</title>
        <authorList>
            <person name="Goeker M."/>
        </authorList>
    </citation>
    <scope>NUCLEOTIDE SEQUENCE [LARGE SCALE GENOMIC DNA]</scope>
    <source>
        <strain evidence="1 2">DSM 17099</strain>
    </source>
</reference>
<dbReference type="AlphaFoldDB" id="A0A3D9XIR8"/>
<dbReference type="EMBL" id="QTUJ01000002">
    <property type="protein sequence ID" value="REF70397.1"/>
    <property type="molecule type" value="Genomic_DNA"/>
</dbReference>
<accession>A0A3D9XIR8</accession>
<name>A0A3D9XIR8_PARVE</name>
<dbReference type="RefSeq" id="WP_116222317.1">
    <property type="nucleotide sequence ID" value="NZ_CP038197.1"/>
</dbReference>
<dbReference type="Proteomes" id="UP000256941">
    <property type="component" value="Unassembled WGS sequence"/>
</dbReference>
<sequence>MATTQNFTVSNSWTRIASGRADGQVVKIEGAGPFNLAVTVGAKSIPPDIPPQTGHRVTGKTDLPLVAAQHLWASASTPTNLTVT</sequence>
<protein>
    <submittedName>
        <fullName evidence="1">Uncharacterized protein</fullName>
    </submittedName>
</protein>
<gene>
    <name evidence="1" type="ORF">BDD41_3129</name>
</gene>
<proteinExistence type="predicted"/>
<organism evidence="1 2">
    <name type="scientific">Paracoccus versutus</name>
    <name type="common">Thiobacillus versutus</name>
    <dbReference type="NCBI Taxonomy" id="34007"/>
    <lineage>
        <taxon>Bacteria</taxon>
        <taxon>Pseudomonadati</taxon>
        <taxon>Pseudomonadota</taxon>
        <taxon>Alphaproteobacteria</taxon>
        <taxon>Rhodobacterales</taxon>
        <taxon>Paracoccaceae</taxon>
        <taxon>Paracoccus</taxon>
    </lineage>
</organism>
<evidence type="ECO:0000313" key="1">
    <source>
        <dbReference type="EMBL" id="REF70397.1"/>
    </source>
</evidence>